<keyword evidence="1" id="KW-0802">TPR repeat</keyword>
<evidence type="ECO:0000256" key="1">
    <source>
        <dbReference type="PROSITE-ProRule" id="PRU00339"/>
    </source>
</evidence>
<dbReference type="SUPFAM" id="SSF48452">
    <property type="entry name" value="TPR-like"/>
    <property type="match status" value="3"/>
</dbReference>
<evidence type="ECO:0000313" key="2">
    <source>
        <dbReference type="EMBL" id="JAG86143.1"/>
    </source>
</evidence>
<dbReference type="SMART" id="SM00028">
    <property type="entry name" value="TPR"/>
    <property type="match status" value="7"/>
</dbReference>
<proteinExistence type="predicted"/>
<accession>A0A0C9S5K9</accession>
<dbReference type="Pfam" id="PF13432">
    <property type="entry name" value="TPR_16"/>
    <property type="match status" value="3"/>
</dbReference>
<dbReference type="AlphaFoldDB" id="A0A0C9S5K9"/>
<dbReference type="InterPro" id="IPR043376">
    <property type="entry name" value="NPG1-like"/>
</dbReference>
<dbReference type="PANTHER" id="PTHR44102:SF5">
    <property type="entry name" value="PROTEIN NPG1"/>
    <property type="match status" value="1"/>
</dbReference>
<feature type="repeat" description="TPR" evidence="1">
    <location>
        <begin position="619"/>
        <end position="652"/>
    </location>
</feature>
<protein>
    <submittedName>
        <fullName evidence="2">TSA: Wollemia nobilis Ref_Wollemi_Transcript_18891_2862 transcribed RNA sequence</fullName>
    </submittedName>
</protein>
<dbReference type="PROSITE" id="PS50005">
    <property type="entry name" value="TPR"/>
    <property type="match status" value="2"/>
</dbReference>
<dbReference type="InterPro" id="IPR011990">
    <property type="entry name" value="TPR-like_helical_dom_sf"/>
</dbReference>
<dbReference type="PANTHER" id="PTHR44102">
    <property type="entry name" value="PROTEIN NPG1"/>
    <property type="match status" value="1"/>
</dbReference>
<sequence length="731" mass="80905">MRLGKCYAKLTRWLPQPRDLLKCNMLCTCSREQVRVEECDASEDVMAFNEVSSNGFSAKTTEVETKLDEGNIEEAESSLREALSLNPEEAKALLGRLEYQRGNIESALQVFEGIEAHAVIYRLRSATSEKSQAKRGRSRSDPFHSVSLHSASLLLEAIYLKAMSLQKLGRLNDAARECENVLLTVQTVFPSAMPDFVGDNKLQETVSKAVELLPELLKQAGRQHDAMAAYRRALLTHWNLDANCCARIQKEFALLLLYGGVEAGAPSLAAQIDGSFVPRNNTEEAILILMILLRKCCLRKIAWDPAVLDHLTFALSLCGQTVVLAKQIEEVLPGIYARSDRWNDLALCYSGAKQNKVALNLLRKSLNKLEKPNDLSALLLAASICADDFHLASEGVEYARRAIENAKGEYEHLKGVAYRFLGLALEKQAKVSSSDLERTHVRNEALKSLEEATIWERQSLELIFDLGLEHAQNRNLNIALSYVKEFLDLTAGSILKGWRLLALILSAQKRYSEAETVLDAALDGTGKWEQGVLLRTKAKLQIAQSSPINAIETYGLLLALIQAQRKTFGAGKYFSKVEGEGVQEIDVWQDLACVYSGLSHWHEAEICLEKARTLKTYSAATYHAQGVLCEARNKMQEALAAYSNALAVNPEHVPSKVSIGALLWRTGGKSLPVARSFLSDALQLEPTNHSAWYYLGMVHKANGRVSDAADCFQAACMLEESAPIEHFSSAC</sequence>
<dbReference type="InterPro" id="IPR019734">
    <property type="entry name" value="TPR_rpt"/>
</dbReference>
<reference evidence="2" key="1">
    <citation type="submission" date="2015-02" db="EMBL/GenBank/DDBJ databases">
        <title>A transcriptome of Wollemia nobilis - a relic of Gondwana.</title>
        <authorList>
            <person name="Chia J.Y."/>
            <person name="Leong Y.S."/>
            <person name="Abdul Karim S."/>
            <person name="Wan Azmi N."/>
            <person name="Hercus R."/>
            <person name="Croft L."/>
        </authorList>
    </citation>
    <scope>NUCLEOTIDE SEQUENCE</scope>
    <source>
        <strain evidence="2">MaeBrown</strain>
        <tissue evidence="2">Leaf</tissue>
    </source>
</reference>
<dbReference type="Gene3D" id="1.25.40.10">
    <property type="entry name" value="Tetratricopeptide repeat domain"/>
    <property type="match status" value="3"/>
</dbReference>
<organism evidence="2">
    <name type="scientific">Wollemia nobilis</name>
    <dbReference type="NCBI Taxonomy" id="56998"/>
    <lineage>
        <taxon>Eukaryota</taxon>
        <taxon>Viridiplantae</taxon>
        <taxon>Streptophyta</taxon>
        <taxon>Embryophyta</taxon>
        <taxon>Tracheophyta</taxon>
        <taxon>Spermatophyta</taxon>
        <taxon>Pinopsida</taxon>
        <taxon>Pinidae</taxon>
        <taxon>Conifers II</taxon>
        <taxon>Araucariales</taxon>
        <taxon>Araucariaceae</taxon>
        <taxon>Wollemia</taxon>
    </lineage>
</organism>
<feature type="repeat" description="TPR" evidence="1">
    <location>
        <begin position="689"/>
        <end position="722"/>
    </location>
</feature>
<dbReference type="EMBL" id="GCHU01018768">
    <property type="protein sequence ID" value="JAG86143.1"/>
    <property type="molecule type" value="Transcribed_RNA"/>
</dbReference>
<name>A0A0C9S5K9_9CONI</name>